<dbReference type="Pfam" id="PF13444">
    <property type="entry name" value="Acetyltransf_5"/>
    <property type="match status" value="1"/>
</dbReference>
<evidence type="ECO:0000256" key="9">
    <source>
        <dbReference type="ARBA" id="ARBA00045724"/>
    </source>
</evidence>
<sequence>MTYHNPAPQSLILLEKGRYTVRVAATAPDIARTQQLRALCFGIGSDADQDVYDSRCTHILIEDHQQGDIVCCFRLMMLEGKDLGDSYAAQYYDVSGLAAYPGLMMELGRFCVAPNRQDSDIIRLAWAAMTDFVDRQGISMLFGCSSFAGVEADKYLDAFALLRARHLAPERWAPRTGSAEVFRYGAQLRRTPDVKRANACMPPLLRTYLLMGGWVSDHAVIDRAMNTLHVFTGLEIAAIPENRKRLLRALV</sequence>
<comment type="pathway">
    <text evidence="1">Lipid metabolism.</text>
</comment>
<dbReference type="PANTHER" id="PTHR37323">
    <property type="entry name" value="GCN5-RELATED N-ACETYLTRANSFERASE"/>
    <property type="match status" value="1"/>
</dbReference>
<proteinExistence type="inferred from homology"/>
<dbReference type="SUPFAM" id="SSF55729">
    <property type="entry name" value="Acyl-CoA N-acyltransferases (Nat)"/>
    <property type="match status" value="1"/>
</dbReference>
<dbReference type="EMBL" id="JACIFU010000002">
    <property type="protein sequence ID" value="MBB4174011.1"/>
    <property type="molecule type" value="Genomic_DNA"/>
</dbReference>
<dbReference type="PANTHER" id="PTHR37323:SF1">
    <property type="entry name" value="L-ORNITHINE N(ALPHA)-ACYLTRANSFERASE"/>
    <property type="match status" value="1"/>
</dbReference>
<reference evidence="11 12" key="1">
    <citation type="submission" date="2020-08" db="EMBL/GenBank/DDBJ databases">
        <title>Genomic Encyclopedia of Type Strains, Phase IV (KMG-IV): sequencing the most valuable type-strain genomes for metagenomic binning, comparative biology and taxonomic classification.</title>
        <authorList>
            <person name="Goeker M."/>
        </authorList>
    </citation>
    <scope>NUCLEOTIDE SEQUENCE [LARGE SCALE GENOMIC DNA]</scope>
    <source>
        <strain evidence="11 12">DSM 101015</strain>
    </source>
</reference>
<accession>A0A7W6M7T8</accession>
<gene>
    <name evidence="11" type="ORF">GGR93_001784</name>
</gene>
<dbReference type="InterPro" id="IPR016181">
    <property type="entry name" value="Acyl_CoA_acyltransferase"/>
</dbReference>
<evidence type="ECO:0000256" key="2">
    <source>
        <dbReference type="ARBA" id="ARBA00022516"/>
    </source>
</evidence>
<keyword evidence="3" id="KW-0808">Transferase</keyword>
<comment type="function">
    <text evidence="9">Catalyzes the first step in the biosynthesis of ornithine lipids, which are phosphorus-free membrane lipids. Catalyzes the 3-hydroxyacyl-acyl carrier protein-dependent acylation of ornithine to form lyso-ornithine lipid (LOL).</text>
</comment>
<dbReference type="AlphaFoldDB" id="A0A7W6M7T8"/>
<dbReference type="EC" id="2.3.2.30" evidence="7"/>
<dbReference type="GO" id="GO:0043810">
    <property type="term" value="F:ornithine-acyl [acyl carrier protein] N-acyltransferase activity"/>
    <property type="evidence" value="ECO:0007669"/>
    <property type="project" value="UniProtKB-EC"/>
</dbReference>
<dbReference type="GO" id="GO:0006629">
    <property type="term" value="P:lipid metabolic process"/>
    <property type="evidence" value="ECO:0007669"/>
    <property type="project" value="UniProtKB-KW"/>
</dbReference>
<keyword evidence="2" id="KW-0444">Lipid biosynthesis</keyword>
<evidence type="ECO:0000313" key="11">
    <source>
        <dbReference type="EMBL" id="MBB4174011.1"/>
    </source>
</evidence>
<dbReference type="InterPro" id="IPR052351">
    <property type="entry name" value="Ornithine_N-alpha-AT"/>
</dbReference>
<keyword evidence="12" id="KW-1185">Reference proteome</keyword>
<comment type="catalytic activity">
    <reaction evidence="10">
        <text>a (3R)-hydroxyacyl-[ACP] + L-ornithine = a lyso-ornithine lipid + holo-[ACP] + H(+)</text>
        <dbReference type="Rhea" id="RHEA:20633"/>
        <dbReference type="Rhea" id="RHEA-COMP:9685"/>
        <dbReference type="Rhea" id="RHEA-COMP:9945"/>
        <dbReference type="ChEBI" id="CHEBI:15378"/>
        <dbReference type="ChEBI" id="CHEBI:46911"/>
        <dbReference type="ChEBI" id="CHEBI:64479"/>
        <dbReference type="ChEBI" id="CHEBI:78827"/>
        <dbReference type="ChEBI" id="CHEBI:138482"/>
        <dbReference type="EC" id="2.3.2.30"/>
    </reaction>
    <physiologicalReaction direction="left-to-right" evidence="10">
        <dbReference type="Rhea" id="RHEA:20634"/>
    </physiologicalReaction>
</comment>
<keyword evidence="5" id="KW-0012">Acyltransferase</keyword>
<evidence type="ECO:0000313" key="12">
    <source>
        <dbReference type="Proteomes" id="UP000565745"/>
    </source>
</evidence>
<evidence type="ECO:0000256" key="4">
    <source>
        <dbReference type="ARBA" id="ARBA00023098"/>
    </source>
</evidence>
<dbReference type="Proteomes" id="UP000565745">
    <property type="component" value="Unassembled WGS sequence"/>
</dbReference>
<organism evidence="11 12">
    <name type="scientific">Sulfitobacter noctilucicola</name>
    <dbReference type="NCBI Taxonomy" id="1342301"/>
    <lineage>
        <taxon>Bacteria</taxon>
        <taxon>Pseudomonadati</taxon>
        <taxon>Pseudomonadota</taxon>
        <taxon>Alphaproteobacteria</taxon>
        <taxon>Rhodobacterales</taxon>
        <taxon>Roseobacteraceae</taxon>
        <taxon>Sulfitobacter</taxon>
    </lineage>
</organism>
<evidence type="ECO:0000256" key="5">
    <source>
        <dbReference type="ARBA" id="ARBA00023315"/>
    </source>
</evidence>
<evidence type="ECO:0000256" key="10">
    <source>
        <dbReference type="ARBA" id="ARBA00047785"/>
    </source>
</evidence>
<comment type="similarity">
    <text evidence="6">Belongs to the acetyltransferase family. OlsB subfamily.</text>
</comment>
<evidence type="ECO:0000256" key="3">
    <source>
        <dbReference type="ARBA" id="ARBA00022679"/>
    </source>
</evidence>
<keyword evidence="4" id="KW-0443">Lipid metabolism</keyword>
<comment type="caution">
    <text evidence="11">The sequence shown here is derived from an EMBL/GenBank/DDBJ whole genome shotgun (WGS) entry which is preliminary data.</text>
</comment>
<evidence type="ECO:0000256" key="6">
    <source>
        <dbReference type="ARBA" id="ARBA00038095"/>
    </source>
</evidence>
<evidence type="ECO:0000256" key="8">
    <source>
        <dbReference type="ARBA" id="ARBA00039866"/>
    </source>
</evidence>
<evidence type="ECO:0000256" key="1">
    <source>
        <dbReference type="ARBA" id="ARBA00005189"/>
    </source>
</evidence>
<dbReference type="OrthoDB" id="9787072at2"/>
<dbReference type="RefSeq" id="WP_037969293.1">
    <property type="nucleotide sequence ID" value="NZ_JACIFU010000002.1"/>
</dbReference>
<dbReference type="Gene3D" id="3.40.630.30">
    <property type="match status" value="1"/>
</dbReference>
<name>A0A7W6M7T8_9RHOB</name>
<evidence type="ECO:0000256" key="7">
    <source>
        <dbReference type="ARBA" id="ARBA00039058"/>
    </source>
</evidence>
<protein>
    <recommendedName>
        <fullName evidence="8">L-ornithine N(alpha)-acyltransferase</fullName>
        <ecNumber evidence="7">2.3.2.30</ecNumber>
    </recommendedName>
</protein>